<protein>
    <recommendedName>
        <fullName evidence="4">Flagellar assembly factor FliW</fullName>
    </recommendedName>
</protein>
<dbReference type="PANTHER" id="PTHR39190">
    <property type="entry name" value="FLAGELLAR ASSEMBLY FACTOR FLIW"/>
    <property type="match status" value="1"/>
</dbReference>
<reference evidence="5 6" key="1">
    <citation type="submission" date="2024-07" db="EMBL/GenBank/DDBJ databases">
        <title>Uliginosibacterium flavum JJ3220;KACC:17644.</title>
        <authorList>
            <person name="Kim M.K."/>
        </authorList>
    </citation>
    <scope>NUCLEOTIDE SEQUENCE [LARGE SCALE GENOMIC DNA]</scope>
    <source>
        <strain evidence="5 6">KACC:17644</strain>
    </source>
</reference>
<gene>
    <name evidence="4 5" type="primary">fliW</name>
    <name evidence="5" type="ORF">ABXR19_19495</name>
</gene>
<sequence>MKIDSPRFGSLEVDSNKLIEFPAGLPGFETCKHFTLIEVADRPQQVAVLQSVDQPDVAFSVTTPDLLGLQYEFSLSAEEESLLGNPRAEDVAVLLILRREADDELQRRAGDATLRANLTAPLVINGANRRGLQKVIARLGCEVTLRPAD</sequence>
<evidence type="ECO:0000256" key="4">
    <source>
        <dbReference type="HAMAP-Rule" id="MF_01185"/>
    </source>
</evidence>
<keyword evidence="2 4" id="KW-1005">Bacterial flagellum biogenesis</keyword>
<dbReference type="Gene3D" id="2.30.290.10">
    <property type="entry name" value="BH3618-like"/>
    <property type="match status" value="1"/>
</dbReference>
<dbReference type="HAMAP" id="MF_01185">
    <property type="entry name" value="FliW"/>
    <property type="match status" value="1"/>
</dbReference>
<keyword evidence="1 4" id="KW-0963">Cytoplasm</keyword>
<keyword evidence="3 4" id="KW-0810">Translation regulation</keyword>
<keyword evidence="6" id="KW-1185">Reference proteome</keyword>
<dbReference type="Proteomes" id="UP001549691">
    <property type="component" value="Unassembled WGS sequence"/>
</dbReference>
<proteinExistence type="inferred from homology"/>
<keyword evidence="5" id="KW-0282">Flagellum</keyword>
<comment type="subcellular location">
    <subcellularLocation>
        <location evidence="4">Cytoplasm</location>
    </subcellularLocation>
</comment>
<evidence type="ECO:0000256" key="3">
    <source>
        <dbReference type="ARBA" id="ARBA00022845"/>
    </source>
</evidence>
<dbReference type="InterPro" id="IPR003775">
    <property type="entry name" value="Flagellar_assembly_factor_FliW"/>
</dbReference>
<organism evidence="5 6">
    <name type="scientific">Uliginosibacterium flavum</name>
    <dbReference type="NCBI Taxonomy" id="1396831"/>
    <lineage>
        <taxon>Bacteria</taxon>
        <taxon>Pseudomonadati</taxon>
        <taxon>Pseudomonadota</taxon>
        <taxon>Betaproteobacteria</taxon>
        <taxon>Rhodocyclales</taxon>
        <taxon>Zoogloeaceae</taxon>
        <taxon>Uliginosibacterium</taxon>
    </lineage>
</organism>
<evidence type="ECO:0000256" key="1">
    <source>
        <dbReference type="ARBA" id="ARBA00022490"/>
    </source>
</evidence>
<keyword evidence="5" id="KW-0969">Cilium</keyword>
<keyword evidence="4" id="KW-0143">Chaperone</keyword>
<evidence type="ECO:0000256" key="2">
    <source>
        <dbReference type="ARBA" id="ARBA00022795"/>
    </source>
</evidence>
<dbReference type="PANTHER" id="PTHR39190:SF1">
    <property type="entry name" value="FLAGELLAR ASSEMBLY FACTOR FLIW"/>
    <property type="match status" value="1"/>
</dbReference>
<comment type="caution">
    <text evidence="5">The sequence shown here is derived from an EMBL/GenBank/DDBJ whole genome shotgun (WGS) entry which is preliminary data.</text>
</comment>
<evidence type="ECO:0000313" key="6">
    <source>
        <dbReference type="Proteomes" id="UP001549691"/>
    </source>
</evidence>
<comment type="subunit">
    <text evidence="4">Interacts with translational regulator CsrA and flagellin(s).</text>
</comment>
<dbReference type="RefSeq" id="WP_354602834.1">
    <property type="nucleotide sequence ID" value="NZ_JBEWZI010000038.1"/>
</dbReference>
<dbReference type="EMBL" id="JBEWZI010000038">
    <property type="protein sequence ID" value="MET7016377.1"/>
    <property type="molecule type" value="Genomic_DNA"/>
</dbReference>
<dbReference type="Pfam" id="PF02623">
    <property type="entry name" value="FliW"/>
    <property type="match status" value="1"/>
</dbReference>
<name>A0ABV2TTN9_9RHOO</name>
<comment type="function">
    <text evidence="4">Acts as an anti-CsrA protein, binds CsrA and prevents it from repressing translation of its target genes, one of which is flagellin. Binds to flagellin and participates in the assembly of the flagellum.</text>
</comment>
<accession>A0ABV2TTN9</accession>
<dbReference type="SUPFAM" id="SSF141457">
    <property type="entry name" value="BH3618-like"/>
    <property type="match status" value="1"/>
</dbReference>
<keyword evidence="5" id="KW-0966">Cell projection</keyword>
<dbReference type="InterPro" id="IPR024046">
    <property type="entry name" value="Flagellar_assmbl_FliW_dom_sf"/>
</dbReference>
<comment type="similarity">
    <text evidence="4">Belongs to the FliW family.</text>
</comment>
<evidence type="ECO:0000313" key="5">
    <source>
        <dbReference type="EMBL" id="MET7016377.1"/>
    </source>
</evidence>